<name>A0A086ZEL5_9BIFI</name>
<keyword evidence="2 6" id="KW-0378">Hydrolase</keyword>
<dbReference type="InterPro" id="IPR013320">
    <property type="entry name" value="ConA-like_dom_sf"/>
</dbReference>
<dbReference type="InterPro" id="IPR041542">
    <property type="entry name" value="GH43_C2"/>
</dbReference>
<comment type="caution">
    <text evidence="8">The sequence shown here is derived from an EMBL/GenBank/DDBJ whole genome shotgun (WGS) entry which is preliminary data.</text>
</comment>
<dbReference type="eggNOG" id="COG3507">
    <property type="taxonomic scope" value="Bacteria"/>
</dbReference>
<dbReference type="Proteomes" id="UP000029096">
    <property type="component" value="Unassembled WGS sequence"/>
</dbReference>
<proteinExistence type="inferred from homology"/>
<dbReference type="Pfam" id="PF17851">
    <property type="entry name" value="GH43_C2"/>
    <property type="match status" value="1"/>
</dbReference>
<dbReference type="SUPFAM" id="SSF49899">
    <property type="entry name" value="Concanavalin A-like lectins/glucanases"/>
    <property type="match status" value="1"/>
</dbReference>
<dbReference type="CDD" id="cd18617">
    <property type="entry name" value="GH43_XynB-like"/>
    <property type="match status" value="1"/>
</dbReference>
<dbReference type="InterPro" id="IPR051795">
    <property type="entry name" value="Glycosyl_Hydrlase_43"/>
</dbReference>
<dbReference type="InterPro" id="IPR023296">
    <property type="entry name" value="Glyco_hydro_beta-prop_sf"/>
</dbReference>
<protein>
    <submittedName>
        <fullName evidence="8">Xylan 1,4-beta-xylosidase,GH43</fullName>
        <ecNumber evidence="8">3.2.1.37</ecNumber>
        <ecNumber evidence="8">3.2.1.55</ecNumber>
    </submittedName>
</protein>
<accession>A0A086ZEL5</accession>
<evidence type="ECO:0000256" key="5">
    <source>
        <dbReference type="PIRSR" id="PIRSR606710-2"/>
    </source>
</evidence>
<dbReference type="GO" id="GO:0046556">
    <property type="term" value="F:alpha-L-arabinofuranosidase activity"/>
    <property type="evidence" value="ECO:0007669"/>
    <property type="project" value="UniProtKB-EC"/>
</dbReference>
<feature type="site" description="Important for catalytic activity, responsible for pKa modulation of the active site Glu and correct orientation of both the proton donor and substrate" evidence="5">
    <location>
        <position position="126"/>
    </location>
</feature>
<dbReference type="SUPFAM" id="SSF75005">
    <property type="entry name" value="Arabinanase/levansucrase/invertase"/>
    <property type="match status" value="1"/>
</dbReference>
<evidence type="ECO:0000259" key="7">
    <source>
        <dbReference type="Pfam" id="PF17851"/>
    </source>
</evidence>
<dbReference type="Gene3D" id="2.115.10.20">
    <property type="entry name" value="Glycosyl hydrolase domain, family 43"/>
    <property type="match status" value="1"/>
</dbReference>
<dbReference type="AlphaFoldDB" id="A0A086ZEL5"/>
<evidence type="ECO:0000313" key="9">
    <source>
        <dbReference type="Proteomes" id="UP000029096"/>
    </source>
</evidence>
<reference evidence="8 9" key="1">
    <citation type="submission" date="2014-03" db="EMBL/GenBank/DDBJ databases">
        <title>Genomics of Bifidobacteria.</title>
        <authorList>
            <person name="Ventura M."/>
            <person name="Milani C."/>
            <person name="Lugli G.A."/>
        </authorList>
    </citation>
    <scope>NUCLEOTIDE SEQUENCE [LARGE SCALE GENOMIC DNA]</scope>
    <source>
        <strain evidence="8 9">DSM 22767</strain>
    </source>
</reference>
<evidence type="ECO:0000313" key="8">
    <source>
        <dbReference type="EMBL" id="KFI44965.1"/>
    </source>
</evidence>
<feature type="active site" description="Proton acceptor" evidence="4">
    <location>
        <position position="19"/>
    </location>
</feature>
<sequence length="525" mass="56808">MTMFNVRSAQRALDGFHPDPSICRGPSGALYMVNSTFEYFPGLPVSVSDDGLHWRTIGDVVTRPSQFLYETMDNNLGMYAPTIRYHEGLFYVIVANVNVGTAIYTASDPAGPWSDPLEVEGWPGIDPSLLFDDDGSAYICGNEGQLPDGGYEPAGIYVAQLDVTSGRLMSGRTRICRGITGAHPEGPHLYKRSGLYYLMWAEGGTEAGHMENIARSSCVTGPYENYPGNPLVTNRSTPLPLQAVGHADCADFEADRTVMAFLATRGNDEYPSKTWLGRESYVTDFTWKDGWPDLCDQSYDCPDLLDGRFDMRAMQWITPSVDRQGRYALFADDGEVLRGLVTFESTAVKGGDALLADNRPVRSIRVQGLAQDFTLAAGPPLIGVRQPAMVCDFGFIIDEVRQLRSGSCGLAVYVNARHYFTLGLVKDGGADSGYRIEASTFNDGLLSCLGGIALTGHEGPVELRVHADQYCYRFEVAEGGHVEGLGSAPVSVLAFANAGGFTGVLLGAFVHGEGTVTFRLPQGSA</sequence>
<dbReference type="GO" id="GO:0005975">
    <property type="term" value="P:carbohydrate metabolic process"/>
    <property type="evidence" value="ECO:0007669"/>
    <property type="project" value="InterPro"/>
</dbReference>
<dbReference type="Pfam" id="PF04616">
    <property type="entry name" value="Glyco_hydro_43"/>
    <property type="match status" value="1"/>
</dbReference>
<keyword evidence="3 6" id="KW-0326">Glycosidase</keyword>
<feature type="active site" description="Proton donor" evidence="4">
    <location>
        <position position="185"/>
    </location>
</feature>
<dbReference type="EC" id="3.2.1.37" evidence="8"/>
<evidence type="ECO:0000256" key="1">
    <source>
        <dbReference type="ARBA" id="ARBA00009865"/>
    </source>
</evidence>
<dbReference type="STRING" id="1437606.BBOH_1225"/>
<dbReference type="PANTHER" id="PTHR42812">
    <property type="entry name" value="BETA-XYLOSIDASE"/>
    <property type="match status" value="1"/>
</dbReference>
<dbReference type="PANTHER" id="PTHR42812:SF12">
    <property type="entry name" value="BETA-XYLOSIDASE-RELATED"/>
    <property type="match status" value="1"/>
</dbReference>
<dbReference type="GO" id="GO:0009044">
    <property type="term" value="F:xylan 1,4-beta-xylosidase activity"/>
    <property type="evidence" value="ECO:0007669"/>
    <property type="project" value="UniProtKB-EC"/>
</dbReference>
<evidence type="ECO:0000256" key="2">
    <source>
        <dbReference type="ARBA" id="ARBA00022801"/>
    </source>
</evidence>
<dbReference type="OrthoDB" id="9801455at2"/>
<gene>
    <name evidence="8" type="ORF">BBOH_1225</name>
</gene>
<dbReference type="Gene3D" id="2.60.120.200">
    <property type="match status" value="1"/>
</dbReference>
<comment type="similarity">
    <text evidence="1 6">Belongs to the glycosyl hydrolase 43 family.</text>
</comment>
<evidence type="ECO:0000256" key="3">
    <source>
        <dbReference type="ARBA" id="ARBA00023295"/>
    </source>
</evidence>
<evidence type="ECO:0000256" key="6">
    <source>
        <dbReference type="RuleBase" id="RU361187"/>
    </source>
</evidence>
<evidence type="ECO:0000256" key="4">
    <source>
        <dbReference type="PIRSR" id="PIRSR606710-1"/>
    </source>
</evidence>
<organism evidence="8 9">
    <name type="scientific">Bifidobacterium bohemicum DSM 22767</name>
    <dbReference type="NCBI Taxonomy" id="1437606"/>
    <lineage>
        <taxon>Bacteria</taxon>
        <taxon>Bacillati</taxon>
        <taxon>Actinomycetota</taxon>
        <taxon>Actinomycetes</taxon>
        <taxon>Bifidobacteriales</taxon>
        <taxon>Bifidobacteriaceae</taxon>
        <taxon>Bifidobacterium</taxon>
    </lineage>
</organism>
<dbReference type="EMBL" id="JGYP01000004">
    <property type="protein sequence ID" value="KFI44965.1"/>
    <property type="molecule type" value="Genomic_DNA"/>
</dbReference>
<dbReference type="EC" id="3.2.1.55" evidence="8"/>
<dbReference type="InterPro" id="IPR006710">
    <property type="entry name" value="Glyco_hydro_43"/>
</dbReference>
<keyword evidence="9" id="KW-1185">Reference proteome</keyword>
<feature type="domain" description="Beta-xylosidase C-terminal Concanavalin A-like" evidence="7">
    <location>
        <begin position="365"/>
        <end position="515"/>
    </location>
</feature>